<dbReference type="PANTHER" id="PTHR35007:SF1">
    <property type="entry name" value="PILUS ASSEMBLY PROTEIN"/>
    <property type="match status" value="1"/>
</dbReference>
<dbReference type="Gene3D" id="1.20.81.30">
    <property type="entry name" value="Type II secretion system (T2SS), domain F"/>
    <property type="match status" value="1"/>
</dbReference>
<dbReference type="SMART" id="SM00327">
    <property type="entry name" value="VWA"/>
    <property type="match status" value="1"/>
</dbReference>
<keyword evidence="4 6" id="KW-1133">Transmembrane helix</keyword>
<dbReference type="Pfam" id="PF13519">
    <property type="entry name" value="VWA_2"/>
    <property type="match status" value="1"/>
</dbReference>
<dbReference type="AlphaFoldDB" id="A0A2N3YJZ1"/>
<comment type="subcellular location">
    <subcellularLocation>
        <location evidence="1">Cell membrane</location>
        <topology evidence="1">Multi-pass membrane protein</topology>
    </subcellularLocation>
</comment>
<feature type="transmembrane region" description="Helical" evidence="6">
    <location>
        <begin position="436"/>
        <end position="455"/>
    </location>
</feature>
<keyword evidence="3 6" id="KW-0812">Transmembrane</keyword>
<feature type="chain" id="PRO_5014827051" evidence="7">
    <location>
        <begin position="34"/>
        <end position="664"/>
    </location>
</feature>
<dbReference type="OrthoDB" id="597333at2"/>
<reference evidence="9 10" key="1">
    <citation type="submission" date="2017-12" db="EMBL/GenBank/DDBJ databases">
        <title>Sequencing the genomes of 1000 Actinobacteria strains.</title>
        <authorList>
            <person name="Klenk H.-P."/>
        </authorList>
    </citation>
    <scope>NUCLEOTIDE SEQUENCE [LARGE SCALE GENOMIC DNA]</scope>
    <source>
        <strain evidence="9 10">DSM 12806</strain>
    </source>
</reference>
<evidence type="ECO:0000256" key="7">
    <source>
        <dbReference type="SAM" id="SignalP"/>
    </source>
</evidence>
<evidence type="ECO:0000256" key="6">
    <source>
        <dbReference type="SAM" id="Phobius"/>
    </source>
</evidence>
<proteinExistence type="predicted"/>
<dbReference type="EMBL" id="PJNE01000001">
    <property type="protein sequence ID" value="PKW27166.1"/>
    <property type="molecule type" value="Genomic_DNA"/>
</dbReference>
<dbReference type="PROSITE" id="PS50234">
    <property type="entry name" value="VWFA"/>
    <property type="match status" value="1"/>
</dbReference>
<evidence type="ECO:0000256" key="4">
    <source>
        <dbReference type="ARBA" id="ARBA00022989"/>
    </source>
</evidence>
<gene>
    <name evidence="9" type="ORF">ATL31_2004</name>
</gene>
<dbReference type="CDD" id="cd00198">
    <property type="entry name" value="vWFA"/>
    <property type="match status" value="1"/>
</dbReference>
<dbReference type="GO" id="GO:0005886">
    <property type="term" value="C:plasma membrane"/>
    <property type="evidence" value="ECO:0007669"/>
    <property type="project" value="UniProtKB-SubCell"/>
</dbReference>
<evidence type="ECO:0000313" key="10">
    <source>
        <dbReference type="Proteomes" id="UP000233781"/>
    </source>
</evidence>
<dbReference type="Pfam" id="PF00482">
    <property type="entry name" value="T2SSF"/>
    <property type="match status" value="1"/>
</dbReference>
<comment type="caution">
    <text evidence="9">The sequence shown here is derived from an EMBL/GenBank/DDBJ whole genome shotgun (WGS) entry which is preliminary data.</text>
</comment>
<dbReference type="PANTHER" id="PTHR35007">
    <property type="entry name" value="INTEGRAL MEMBRANE PROTEIN-RELATED"/>
    <property type="match status" value="1"/>
</dbReference>
<evidence type="ECO:0000259" key="8">
    <source>
        <dbReference type="PROSITE" id="PS50234"/>
    </source>
</evidence>
<accession>A0A2N3YJZ1</accession>
<evidence type="ECO:0000256" key="3">
    <source>
        <dbReference type="ARBA" id="ARBA00022692"/>
    </source>
</evidence>
<dbReference type="InterPro" id="IPR042094">
    <property type="entry name" value="T2SS_GspF_sf"/>
</dbReference>
<feature type="transmembrane region" description="Helical" evidence="6">
    <location>
        <begin position="461"/>
        <end position="481"/>
    </location>
</feature>
<protein>
    <submittedName>
        <fullName evidence="9">Tight adherence protein B</fullName>
    </submittedName>
</protein>
<name>A0A2N3YJZ1_9MICO</name>
<organism evidence="9 10">
    <name type="scientific">Phycicoccus duodecadis</name>
    <dbReference type="NCBI Taxonomy" id="173053"/>
    <lineage>
        <taxon>Bacteria</taxon>
        <taxon>Bacillati</taxon>
        <taxon>Actinomycetota</taxon>
        <taxon>Actinomycetes</taxon>
        <taxon>Micrococcales</taxon>
        <taxon>Intrasporangiaceae</taxon>
        <taxon>Phycicoccus</taxon>
    </lineage>
</organism>
<dbReference type="InterPro" id="IPR002035">
    <property type="entry name" value="VWF_A"/>
</dbReference>
<sequence>MTVRPPSRLRRLAVLGAVLSAAAATVFAPAASAADTVPGTLSDLRVTADTVSSTVVLRAGDKVLQVDPASVVATIGGKDAKATVAAAASQARSTMLVIDTSGSMGASGMATVRTAVKQFLAVVPKDVKVGMVSFASTSGVDVSPTTDRARISQAVGGLRSQGETALYAAVQQAVAALGTEGERSIVLLSDGGDTVAGLKGGAAGDKAQRQAALNALAKAKVRAEVIAFKSPESNGTTLKQFASVGGGSVANAANSASVGAAFAAAGRVLDSQVVLTLKRPTGVLGDARIVVTGTASGQPFAISTPVDLGDTAPVEVEASVDTRPLVEAGPPPASALTAISPALLYPAIGVVFLGVFAIGVALVNPSFQTKKSARIEAIEGYGFGRAPTAHKQNVNTAAIGQQLVSMGDQIMEGRDSTTKTMALLDRADLPWRAGEWLVLRFLAVVVAIAVGYVALAALPLVGALIGLVLGLVLPPVALKFIAKRRSSKFETVLPDVLMLVATSLASGFSLLQALDAVAKDAPEPAAKEFSRALAESRIGADVSDALDHMAQRMDSPNMRWTTMAIRIQREVGGNLGETLRTTAATLREREMLRRQVKALSAEGRLSAYILIGLPIGIFLYSTVVNYDYVSLLWTTFYGIIMSIGGIISMVIGIFWMRNVVKIEV</sequence>
<dbReference type="Proteomes" id="UP000233781">
    <property type="component" value="Unassembled WGS sequence"/>
</dbReference>
<feature type="signal peptide" evidence="7">
    <location>
        <begin position="1"/>
        <end position="33"/>
    </location>
</feature>
<evidence type="ECO:0000256" key="2">
    <source>
        <dbReference type="ARBA" id="ARBA00022475"/>
    </source>
</evidence>
<dbReference type="PROSITE" id="PS51318">
    <property type="entry name" value="TAT"/>
    <property type="match status" value="1"/>
</dbReference>
<dbReference type="InterPro" id="IPR006311">
    <property type="entry name" value="TAT_signal"/>
</dbReference>
<keyword evidence="5 6" id="KW-0472">Membrane</keyword>
<keyword evidence="10" id="KW-1185">Reference proteome</keyword>
<evidence type="ECO:0000256" key="5">
    <source>
        <dbReference type="ARBA" id="ARBA00023136"/>
    </source>
</evidence>
<feature type="transmembrane region" description="Helical" evidence="6">
    <location>
        <begin position="635"/>
        <end position="656"/>
    </location>
</feature>
<dbReference type="InterPro" id="IPR036465">
    <property type="entry name" value="vWFA_dom_sf"/>
</dbReference>
<evidence type="ECO:0000313" key="9">
    <source>
        <dbReference type="EMBL" id="PKW27166.1"/>
    </source>
</evidence>
<keyword evidence="7" id="KW-0732">Signal</keyword>
<feature type="domain" description="VWFA" evidence="8">
    <location>
        <begin position="93"/>
        <end position="277"/>
    </location>
</feature>
<evidence type="ECO:0000256" key="1">
    <source>
        <dbReference type="ARBA" id="ARBA00004651"/>
    </source>
</evidence>
<dbReference type="Gene3D" id="3.40.50.410">
    <property type="entry name" value="von Willebrand factor, type A domain"/>
    <property type="match status" value="1"/>
</dbReference>
<feature type="transmembrane region" description="Helical" evidence="6">
    <location>
        <begin position="343"/>
        <end position="364"/>
    </location>
</feature>
<dbReference type="InterPro" id="IPR018076">
    <property type="entry name" value="T2SS_GspF_dom"/>
</dbReference>
<feature type="transmembrane region" description="Helical" evidence="6">
    <location>
        <begin position="605"/>
        <end position="623"/>
    </location>
</feature>
<keyword evidence="2" id="KW-1003">Cell membrane</keyword>
<dbReference type="RefSeq" id="WP_101395631.1">
    <property type="nucleotide sequence ID" value="NZ_PJNE01000001.1"/>
</dbReference>
<dbReference type="SUPFAM" id="SSF53300">
    <property type="entry name" value="vWA-like"/>
    <property type="match status" value="1"/>
</dbReference>